<keyword evidence="1" id="KW-0472">Membrane</keyword>
<feature type="transmembrane region" description="Helical" evidence="1">
    <location>
        <begin position="63"/>
        <end position="86"/>
    </location>
</feature>
<feature type="transmembrane region" description="Helical" evidence="1">
    <location>
        <begin position="27"/>
        <end position="57"/>
    </location>
</feature>
<dbReference type="EMBL" id="HADY01012950">
    <property type="protein sequence ID" value="SBP51435.1"/>
    <property type="molecule type" value="Transcribed_RNA"/>
</dbReference>
<feature type="non-terminal residue" evidence="2">
    <location>
        <position position="93"/>
    </location>
</feature>
<reference evidence="2" key="2">
    <citation type="submission" date="2016-06" db="EMBL/GenBank/DDBJ databases">
        <title>The genome of a short-lived fish provides insights into sex chromosome evolution and the genetic control of aging.</title>
        <authorList>
            <person name="Reichwald K."/>
            <person name="Felder M."/>
            <person name="Petzold A."/>
            <person name="Koch P."/>
            <person name="Groth M."/>
            <person name="Platzer M."/>
        </authorList>
    </citation>
    <scope>NUCLEOTIDE SEQUENCE</scope>
    <source>
        <tissue evidence="2">Brain</tissue>
    </source>
</reference>
<protein>
    <submittedName>
        <fullName evidence="2">Uncharacterized protein</fullName>
    </submittedName>
</protein>
<gene>
    <name evidence="2" type="primary">Nfu_g_1_015649</name>
</gene>
<proteinExistence type="predicted"/>
<organism evidence="2">
    <name type="scientific">Nothobranchius furzeri</name>
    <name type="common">Turquoise killifish</name>
    <dbReference type="NCBI Taxonomy" id="105023"/>
    <lineage>
        <taxon>Eukaryota</taxon>
        <taxon>Metazoa</taxon>
        <taxon>Chordata</taxon>
        <taxon>Craniata</taxon>
        <taxon>Vertebrata</taxon>
        <taxon>Euteleostomi</taxon>
        <taxon>Actinopterygii</taxon>
        <taxon>Neopterygii</taxon>
        <taxon>Teleostei</taxon>
        <taxon>Neoteleostei</taxon>
        <taxon>Acanthomorphata</taxon>
        <taxon>Ovalentaria</taxon>
        <taxon>Atherinomorphae</taxon>
        <taxon>Cyprinodontiformes</taxon>
        <taxon>Nothobranchiidae</taxon>
        <taxon>Nothobranchius</taxon>
    </lineage>
</organism>
<evidence type="ECO:0000313" key="2">
    <source>
        <dbReference type="EMBL" id="SBP51435.1"/>
    </source>
</evidence>
<keyword evidence="1" id="KW-0812">Transmembrane</keyword>
<evidence type="ECO:0000256" key="1">
    <source>
        <dbReference type="SAM" id="Phobius"/>
    </source>
</evidence>
<feature type="non-terminal residue" evidence="2">
    <location>
        <position position="1"/>
    </location>
</feature>
<accession>A0A1A8AB46</accession>
<keyword evidence="1" id="KW-1133">Transmembrane helix</keyword>
<name>A0A1A8AB46_NOTFU</name>
<sequence>LSHPLVYSFRVWFFCLMFRDIKVLSDSVLLCLCITSHPLLVLLISNQCTCSLCHFLLGVVKPSPVQCFLSVPCVCACCLLLFHTVYNKHRVIT</sequence>
<reference evidence="2" key="1">
    <citation type="submission" date="2016-05" db="EMBL/GenBank/DDBJ databases">
        <authorList>
            <person name="Lavstsen T."/>
            <person name="Jespersen J.S."/>
        </authorList>
    </citation>
    <scope>NUCLEOTIDE SEQUENCE</scope>
    <source>
        <tissue evidence="2">Brain</tissue>
    </source>
</reference>
<dbReference type="AlphaFoldDB" id="A0A1A8AB46"/>